<reference evidence="2" key="1">
    <citation type="submission" date="2022-11" db="UniProtKB">
        <authorList>
            <consortium name="WormBaseParasite"/>
        </authorList>
    </citation>
    <scope>IDENTIFICATION</scope>
</reference>
<protein>
    <submittedName>
        <fullName evidence="2">Uncharacterized protein</fullName>
    </submittedName>
</protein>
<dbReference type="Proteomes" id="UP000887540">
    <property type="component" value="Unplaced"/>
</dbReference>
<dbReference type="WBParaSite" id="ACRNAN_scaffold1363.g19584.t1">
    <property type="protein sequence ID" value="ACRNAN_scaffold1363.g19584.t1"/>
    <property type="gene ID" value="ACRNAN_scaffold1363.g19584"/>
</dbReference>
<dbReference type="AlphaFoldDB" id="A0A914CRC0"/>
<proteinExistence type="predicted"/>
<organism evidence="1 2">
    <name type="scientific">Acrobeloides nanus</name>
    <dbReference type="NCBI Taxonomy" id="290746"/>
    <lineage>
        <taxon>Eukaryota</taxon>
        <taxon>Metazoa</taxon>
        <taxon>Ecdysozoa</taxon>
        <taxon>Nematoda</taxon>
        <taxon>Chromadorea</taxon>
        <taxon>Rhabditida</taxon>
        <taxon>Tylenchina</taxon>
        <taxon>Cephalobomorpha</taxon>
        <taxon>Cephaloboidea</taxon>
        <taxon>Cephalobidae</taxon>
        <taxon>Acrobeloides</taxon>
    </lineage>
</organism>
<name>A0A914CRC0_9BILA</name>
<sequence length="137" mass="15219">MGIFVQDAFARVLPESPLLRFKRQTSLTDTAYAGQDTPFTQGAQPYNPYLYQSVPAGSTCAGGVCTTGVNNGQYQYNPPSNQYQQNQYNYNSPAAYTYADQTNNLGYVYGQLQREPTNNPNNFLYSINHPSANCNIC</sequence>
<keyword evidence="1" id="KW-1185">Reference proteome</keyword>
<evidence type="ECO:0000313" key="1">
    <source>
        <dbReference type="Proteomes" id="UP000887540"/>
    </source>
</evidence>
<evidence type="ECO:0000313" key="2">
    <source>
        <dbReference type="WBParaSite" id="ACRNAN_scaffold1363.g19584.t1"/>
    </source>
</evidence>
<accession>A0A914CRC0</accession>